<dbReference type="InterPro" id="IPR005532">
    <property type="entry name" value="SUMF_dom"/>
</dbReference>
<sequence length="338" mass="36290">MTEQHDAGAAPHFAEHAGLTDPRALRPAAGMLVRAAVDLAALVEDPAVPLGERLTAGGMLGLIGDLRLTPVPRTCAVPGGTVQIGLPRQSVGAVAAEWAHVGVEESWIEKETPLHEAVLESYWIGTYPVTNGEYRDFLEDTGRQQRPSTWYLGAYPYDRGNHPVAGIGPSDADAYAAWLSERTGHPWRLPGEAEWEYAAAGPKGLAYPWGGTFDPNAANTRETGVHTTTPVGAFPAGRSPFGAFDMAGNVEEYVADVYRPYPGGQFVADDLAESHGPYRVARGGSFSRYGDLARTRRRHGAFPGPLYPVGFRVATSLPPPPENTRPRTTTGTTKEHGR</sequence>
<reference evidence="3 4" key="1">
    <citation type="journal article" date="2016" name="Front. Microbiol.">
        <title>Comparative Genomics Analysis of Streptomyces Species Reveals Their Adaptation to the Marine Environment and Their Diversity at the Genomic Level.</title>
        <authorList>
            <person name="Tian X."/>
            <person name="Zhang Z."/>
            <person name="Yang T."/>
            <person name="Chen M."/>
            <person name="Li J."/>
            <person name="Chen F."/>
            <person name="Yang J."/>
            <person name="Li W."/>
            <person name="Zhang B."/>
            <person name="Zhang Z."/>
            <person name="Wu J."/>
            <person name="Zhang C."/>
            <person name="Long L."/>
            <person name="Xiao J."/>
        </authorList>
    </citation>
    <scope>NUCLEOTIDE SEQUENCE [LARGE SCALE GENOMIC DNA]</scope>
    <source>
        <strain evidence="3 4">SCSIO 10429</strain>
    </source>
</reference>
<organism evidence="3 4">
    <name type="scientific">Streptomyces nanshensis</name>
    <dbReference type="NCBI Taxonomy" id="518642"/>
    <lineage>
        <taxon>Bacteria</taxon>
        <taxon>Bacillati</taxon>
        <taxon>Actinomycetota</taxon>
        <taxon>Actinomycetes</taxon>
        <taxon>Kitasatosporales</taxon>
        <taxon>Streptomycetaceae</taxon>
        <taxon>Streptomyces</taxon>
    </lineage>
</organism>
<dbReference type="Proteomes" id="UP000176005">
    <property type="component" value="Unassembled WGS sequence"/>
</dbReference>
<evidence type="ECO:0000259" key="2">
    <source>
        <dbReference type="Pfam" id="PF03781"/>
    </source>
</evidence>
<dbReference type="Gene3D" id="3.90.1580.10">
    <property type="entry name" value="paralog of FGE (formylglycine-generating enzyme)"/>
    <property type="match status" value="1"/>
</dbReference>
<gene>
    <name evidence="3" type="ORF">AN218_10255</name>
</gene>
<comment type="caution">
    <text evidence="3">The sequence shown here is derived from an EMBL/GenBank/DDBJ whole genome shotgun (WGS) entry which is preliminary data.</text>
</comment>
<dbReference type="Pfam" id="PF03781">
    <property type="entry name" value="FGE-sulfatase"/>
    <property type="match status" value="1"/>
</dbReference>
<dbReference type="InterPro" id="IPR016187">
    <property type="entry name" value="CTDL_fold"/>
</dbReference>
<dbReference type="GO" id="GO:0120147">
    <property type="term" value="F:formylglycine-generating oxidase activity"/>
    <property type="evidence" value="ECO:0007669"/>
    <property type="project" value="TreeGrafter"/>
</dbReference>
<dbReference type="PANTHER" id="PTHR23150">
    <property type="entry name" value="SULFATASE MODIFYING FACTOR 1, 2"/>
    <property type="match status" value="1"/>
</dbReference>
<feature type="region of interest" description="Disordered" evidence="1">
    <location>
        <begin position="314"/>
        <end position="338"/>
    </location>
</feature>
<dbReference type="InterPro" id="IPR042095">
    <property type="entry name" value="SUMF_sf"/>
</dbReference>
<keyword evidence="3" id="KW-0418">Kinase</keyword>
<dbReference type="PANTHER" id="PTHR23150:SF19">
    <property type="entry name" value="FORMYLGLYCINE-GENERATING ENZYME"/>
    <property type="match status" value="1"/>
</dbReference>
<protein>
    <submittedName>
        <fullName evidence="3">Serine/threonine protein kinase</fullName>
    </submittedName>
</protein>
<dbReference type="EMBL" id="LJGW01000163">
    <property type="protein sequence ID" value="OEV12027.1"/>
    <property type="molecule type" value="Genomic_DNA"/>
</dbReference>
<dbReference type="AlphaFoldDB" id="A0A1E7L735"/>
<dbReference type="RefSeq" id="WP_070016480.1">
    <property type="nucleotide sequence ID" value="NZ_LJGW01000163.1"/>
</dbReference>
<evidence type="ECO:0000313" key="4">
    <source>
        <dbReference type="Proteomes" id="UP000176005"/>
    </source>
</evidence>
<name>A0A1E7L735_9ACTN</name>
<dbReference type="InterPro" id="IPR051043">
    <property type="entry name" value="Sulfatase_Mod_Factor_Kinase"/>
</dbReference>
<dbReference type="PATRIC" id="fig|518642.10.peg.1967"/>
<keyword evidence="3" id="KW-0808">Transferase</keyword>
<dbReference type="GO" id="GO:0004674">
    <property type="term" value="F:protein serine/threonine kinase activity"/>
    <property type="evidence" value="ECO:0007669"/>
    <property type="project" value="UniProtKB-KW"/>
</dbReference>
<proteinExistence type="predicted"/>
<evidence type="ECO:0000256" key="1">
    <source>
        <dbReference type="SAM" id="MobiDB-lite"/>
    </source>
</evidence>
<keyword evidence="4" id="KW-1185">Reference proteome</keyword>
<feature type="domain" description="Sulfatase-modifying factor enzyme-like" evidence="2">
    <location>
        <begin position="72"/>
        <end position="314"/>
    </location>
</feature>
<evidence type="ECO:0000313" key="3">
    <source>
        <dbReference type="EMBL" id="OEV12027.1"/>
    </source>
</evidence>
<dbReference type="SUPFAM" id="SSF56436">
    <property type="entry name" value="C-type lectin-like"/>
    <property type="match status" value="1"/>
</dbReference>
<keyword evidence="3" id="KW-0723">Serine/threonine-protein kinase</keyword>
<accession>A0A1E7L735</accession>